<proteinExistence type="predicted"/>
<protein>
    <submittedName>
        <fullName evidence="1">Uncharacterized protein</fullName>
    </submittedName>
</protein>
<name>A0ABU8N2G3_9PSEU</name>
<dbReference type="RefSeq" id="WP_337712642.1">
    <property type="nucleotide sequence ID" value="NZ_JBBEGL010000002.1"/>
</dbReference>
<reference evidence="1 2" key="1">
    <citation type="submission" date="2024-03" db="EMBL/GenBank/DDBJ databases">
        <title>Actinomycetospora sp. OC33-EN06, a novel actinomycete isolated from wild orchid (Aerides multiflora).</title>
        <authorList>
            <person name="Suriyachadkun C."/>
        </authorList>
    </citation>
    <scope>NUCLEOTIDE SEQUENCE [LARGE SCALE GENOMIC DNA]</scope>
    <source>
        <strain evidence="1 2">OC33-EN06</strain>
    </source>
</reference>
<evidence type="ECO:0000313" key="1">
    <source>
        <dbReference type="EMBL" id="MEJ2886154.1"/>
    </source>
</evidence>
<evidence type="ECO:0000313" key="2">
    <source>
        <dbReference type="Proteomes" id="UP001370100"/>
    </source>
</evidence>
<dbReference type="EMBL" id="JBBEGL010000002">
    <property type="protein sequence ID" value="MEJ2886154.1"/>
    <property type="molecule type" value="Genomic_DNA"/>
</dbReference>
<sequence length="104" mass="10954">MSLASLVYRKTVTVHPYEGEGAGGPVYGTPFDLACWYEPKRADSTDKDSETTAGPILAPLAAADTVPVGSLVDVDDTQTWVKSVARFDSAGLVTALDHVEITVA</sequence>
<keyword evidence="2" id="KW-1185">Reference proteome</keyword>
<accession>A0ABU8N2G3</accession>
<comment type="caution">
    <text evidence="1">The sequence shown here is derived from an EMBL/GenBank/DDBJ whole genome shotgun (WGS) entry which is preliminary data.</text>
</comment>
<organism evidence="1 2">
    <name type="scientific">Actinomycetospora aeridis</name>
    <dbReference type="NCBI Taxonomy" id="3129231"/>
    <lineage>
        <taxon>Bacteria</taxon>
        <taxon>Bacillati</taxon>
        <taxon>Actinomycetota</taxon>
        <taxon>Actinomycetes</taxon>
        <taxon>Pseudonocardiales</taxon>
        <taxon>Pseudonocardiaceae</taxon>
        <taxon>Actinomycetospora</taxon>
    </lineage>
</organism>
<dbReference type="Proteomes" id="UP001370100">
    <property type="component" value="Unassembled WGS sequence"/>
</dbReference>
<gene>
    <name evidence="1" type="ORF">WCD41_06795</name>
</gene>